<dbReference type="NCBIfam" id="TIGR02937">
    <property type="entry name" value="sigma70-ECF"/>
    <property type="match status" value="1"/>
</dbReference>
<dbReference type="Pfam" id="PF04542">
    <property type="entry name" value="Sigma70_r2"/>
    <property type="match status" value="1"/>
</dbReference>
<dbReference type="Proteomes" id="UP000029548">
    <property type="component" value="Unassembled WGS sequence"/>
</dbReference>
<keyword evidence="5" id="KW-0804">Transcription</keyword>
<dbReference type="InterPro" id="IPR013249">
    <property type="entry name" value="RNA_pol_sigma70_r4_t2"/>
</dbReference>
<evidence type="ECO:0000259" key="7">
    <source>
        <dbReference type="Pfam" id="PF04542"/>
    </source>
</evidence>
<evidence type="ECO:0000256" key="6">
    <source>
        <dbReference type="SAM" id="MobiDB-lite"/>
    </source>
</evidence>
<dbReference type="SUPFAM" id="SSF88946">
    <property type="entry name" value="Sigma2 domain of RNA polymerase sigma factors"/>
    <property type="match status" value="1"/>
</dbReference>
<name>A0A095Y5P9_9CORY</name>
<feature type="region of interest" description="Disordered" evidence="6">
    <location>
        <begin position="94"/>
        <end position="114"/>
    </location>
</feature>
<organism evidence="9 10">
    <name type="scientific">Corynebacterium freneyi DNF00450</name>
    <dbReference type="NCBI Taxonomy" id="1287475"/>
    <lineage>
        <taxon>Bacteria</taxon>
        <taxon>Bacillati</taxon>
        <taxon>Actinomycetota</taxon>
        <taxon>Actinomycetes</taxon>
        <taxon>Mycobacteriales</taxon>
        <taxon>Corynebacteriaceae</taxon>
        <taxon>Corynebacterium</taxon>
    </lineage>
</organism>
<evidence type="ECO:0000256" key="2">
    <source>
        <dbReference type="ARBA" id="ARBA00023015"/>
    </source>
</evidence>
<dbReference type="SUPFAM" id="SSF88659">
    <property type="entry name" value="Sigma3 and sigma4 domains of RNA polymerase sigma factors"/>
    <property type="match status" value="1"/>
</dbReference>
<evidence type="ECO:0000256" key="1">
    <source>
        <dbReference type="ARBA" id="ARBA00010641"/>
    </source>
</evidence>
<dbReference type="Pfam" id="PF08281">
    <property type="entry name" value="Sigma70_r4_2"/>
    <property type="match status" value="1"/>
</dbReference>
<reference evidence="9 10" key="1">
    <citation type="submission" date="2014-07" db="EMBL/GenBank/DDBJ databases">
        <authorList>
            <person name="McCorrison J."/>
            <person name="Sanka R."/>
            <person name="Torralba M."/>
            <person name="Gillis M."/>
            <person name="Haft D.H."/>
            <person name="Methe B."/>
            <person name="Sutton G."/>
            <person name="Nelson K.E."/>
        </authorList>
    </citation>
    <scope>NUCLEOTIDE SEQUENCE [LARGE SCALE GENOMIC DNA]</scope>
    <source>
        <strain evidence="9 10">DNF00450</strain>
    </source>
</reference>
<dbReference type="GO" id="GO:0006352">
    <property type="term" value="P:DNA-templated transcription initiation"/>
    <property type="evidence" value="ECO:0007669"/>
    <property type="project" value="InterPro"/>
</dbReference>
<feature type="domain" description="RNA polymerase sigma factor 70 region 4 type 2" evidence="8">
    <location>
        <begin position="126"/>
        <end position="177"/>
    </location>
</feature>
<evidence type="ECO:0000256" key="3">
    <source>
        <dbReference type="ARBA" id="ARBA00023082"/>
    </source>
</evidence>
<dbReference type="GO" id="GO:0016987">
    <property type="term" value="F:sigma factor activity"/>
    <property type="evidence" value="ECO:0007669"/>
    <property type="project" value="UniProtKB-KW"/>
</dbReference>
<dbReference type="NCBIfam" id="NF007230">
    <property type="entry name" value="PRK09648.1"/>
    <property type="match status" value="1"/>
</dbReference>
<dbReference type="eggNOG" id="COG1595">
    <property type="taxonomic scope" value="Bacteria"/>
</dbReference>
<keyword evidence="4" id="KW-0238">DNA-binding</keyword>
<accession>A0A095Y5P9</accession>
<protein>
    <submittedName>
        <fullName evidence="9">RNA polymerase sigma factor SigD</fullName>
    </submittedName>
</protein>
<comment type="caution">
    <text evidence="9">The sequence shown here is derived from an EMBL/GenBank/DDBJ whole genome shotgun (WGS) entry which is preliminary data.</text>
</comment>
<evidence type="ECO:0000313" key="9">
    <source>
        <dbReference type="EMBL" id="KGF17331.1"/>
    </source>
</evidence>
<dbReference type="EMBL" id="JRNE01000040">
    <property type="protein sequence ID" value="KGF17331.1"/>
    <property type="molecule type" value="Genomic_DNA"/>
</dbReference>
<dbReference type="PANTHER" id="PTHR43133">
    <property type="entry name" value="RNA POLYMERASE ECF-TYPE SIGMA FACTO"/>
    <property type="match status" value="1"/>
</dbReference>
<dbReference type="InterPro" id="IPR036388">
    <property type="entry name" value="WH-like_DNA-bd_sf"/>
</dbReference>
<dbReference type="InterPro" id="IPR014284">
    <property type="entry name" value="RNA_pol_sigma-70_dom"/>
</dbReference>
<dbReference type="PANTHER" id="PTHR43133:SF58">
    <property type="entry name" value="ECF RNA POLYMERASE SIGMA FACTOR SIGD"/>
    <property type="match status" value="1"/>
</dbReference>
<comment type="similarity">
    <text evidence="1">Belongs to the sigma-70 factor family. ECF subfamily.</text>
</comment>
<dbReference type="Gene3D" id="1.10.1740.10">
    <property type="match status" value="1"/>
</dbReference>
<evidence type="ECO:0000256" key="5">
    <source>
        <dbReference type="ARBA" id="ARBA00023163"/>
    </source>
</evidence>
<sequence length="197" mass="21469">MADDDMVRDWVRRAIDGDGAAFDSLMRHIHPPIVRYCRARMGQDGAVSADDVAQETMLAVAKSLDRYTDRGRPFMAYVYGVASHKVADAHRAGARDLSHPSDTLPDTPVTGGGPEEAVLLEDAGNEVRDLLDSLSDKARDIIILRVFEGLPAEEVAQLVGSTPGAVRVAQHRALAKLRAVVEEKASRERTGETRKAR</sequence>
<proteinExistence type="inferred from homology"/>
<dbReference type="RefSeq" id="WP_035121116.1">
    <property type="nucleotide sequence ID" value="NZ_JRNE01000040.1"/>
</dbReference>
<dbReference type="InterPro" id="IPR013325">
    <property type="entry name" value="RNA_pol_sigma_r2"/>
</dbReference>
<dbReference type="Gene3D" id="1.10.10.10">
    <property type="entry name" value="Winged helix-like DNA-binding domain superfamily/Winged helix DNA-binding domain"/>
    <property type="match status" value="1"/>
</dbReference>
<keyword evidence="3" id="KW-0731">Sigma factor</keyword>
<dbReference type="GO" id="GO:0003677">
    <property type="term" value="F:DNA binding"/>
    <property type="evidence" value="ECO:0007669"/>
    <property type="project" value="UniProtKB-KW"/>
</dbReference>
<dbReference type="InterPro" id="IPR007627">
    <property type="entry name" value="RNA_pol_sigma70_r2"/>
</dbReference>
<evidence type="ECO:0000313" key="10">
    <source>
        <dbReference type="Proteomes" id="UP000029548"/>
    </source>
</evidence>
<dbReference type="AlphaFoldDB" id="A0A095Y5P9"/>
<dbReference type="InterPro" id="IPR013324">
    <property type="entry name" value="RNA_pol_sigma_r3/r4-like"/>
</dbReference>
<keyword evidence="2" id="KW-0805">Transcription regulation</keyword>
<dbReference type="InterPro" id="IPR039425">
    <property type="entry name" value="RNA_pol_sigma-70-like"/>
</dbReference>
<evidence type="ECO:0000259" key="8">
    <source>
        <dbReference type="Pfam" id="PF08281"/>
    </source>
</evidence>
<dbReference type="CDD" id="cd06171">
    <property type="entry name" value="Sigma70_r4"/>
    <property type="match status" value="1"/>
</dbReference>
<feature type="domain" description="RNA polymerase sigma-70 region 2" evidence="7">
    <location>
        <begin position="25"/>
        <end position="95"/>
    </location>
</feature>
<evidence type="ECO:0000256" key="4">
    <source>
        <dbReference type="ARBA" id="ARBA00023125"/>
    </source>
</evidence>
<gene>
    <name evidence="9" type="ORF">HMPREF1650_03935</name>
</gene>